<gene>
    <name evidence="3" type="ORF">J2W36_000508</name>
</gene>
<comment type="caution">
    <text evidence="3">The sequence shown here is derived from an EMBL/GenBank/DDBJ whole genome shotgun (WGS) entry which is preliminary data.</text>
</comment>
<evidence type="ECO:0000313" key="4">
    <source>
        <dbReference type="Proteomes" id="UP001226867"/>
    </source>
</evidence>
<protein>
    <submittedName>
        <fullName evidence="3">Glycosyltransferase involved in cell wall biosynthesis</fullName>
    </submittedName>
</protein>
<dbReference type="PANTHER" id="PTHR48090">
    <property type="entry name" value="UNDECAPRENYL-PHOSPHATE 4-DEOXY-4-FORMAMIDO-L-ARABINOSE TRANSFERASE-RELATED"/>
    <property type="match status" value="1"/>
</dbReference>
<dbReference type="InterPro" id="IPR001173">
    <property type="entry name" value="Glyco_trans_2-like"/>
</dbReference>
<dbReference type="Pfam" id="PF00535">
    <property type="entry name" value="Glycos_transf_2"/>
    <property type="match status" value="1"/>
</dbReference>
<organism evidence="3 4">
    <name type="scientific">Variovorax ginsengisoli</name>
    <dbReference type="NCBI Taxonomy" id="363844"/>
    <lineage>
        <taxon>Bacteria</taxon>
        <taxon>Pseudomonadati</taxon>
        <taxon>Pseudomonadota</taxon>
        <taxon>Betaproteobacteria</taxon>
        <taxon>Burkholderiales</taxon>
        <taxon>Comamonadaceae</taxon>
        <taxon>Variovorax</taxon>
    </lineage>
</organism>
<dbReference type="Gene3D" id="3.90.550.10">
    <property type="entry name" value="Spore Coat Polysaccharide Biosynthesis Protein SpsA, Chain A"/>
    <property type="match status" value="1"/>
</dbReference>
<sequence length="321" mass="34940">MNPMPPSAAFPRIAVVIPCFNEANAIATVIADCRAALPQASIHVFDNASTDGTAAVARAHGAHVAHVALRGKGNVVRRMFADVEADLYVMVDGDATYDVTQAQRMVDQLLREGLDMIVGARMDDGRNPQTYRPGHRLGNRMLTSAVSGLFGGSFSDMLSGYRIFSRRYVKSFPASAQGFETETELTVHALELRMAYAEVPVPYLARPEGTQSKLSTFRDGRRILMTIARLFVSERPLTFFSILAAILALASLLLALPLFVVYVQTGLVPRLPTAVLATGMMLSGMLSLACGAILRTVTLGRQEAKRLIYLSIPRPRWTDAP</sequence>
<reference evidence="3 4" key="1">
    <citation type="submission" date="2023-07" db="EMBL/GenBank/DDBJ databases">
        <title>Sorghum-associated microbial communities from plants grown in Nebraska, USA.</title>
        <authorList>
            <person name="Schachtman D."/>
        </authorList>
    </citation>
    <scope>NUCLEOTIDE SEQUENCE [LARGE SCALE GENOMIC DNA]</scope>
    <source>
        <strain evidence="3 4">DS1607</strain>
    </source>
</reference>
<dbReference type="CDD" id="cd04179">
    <property type="entry name" value="DPM_DPG-synthase_like"/>
    <property type="match status" value="1"/>
</dbReference>
<dbReference type="InterPro" id="IPR029044">
    <property type="entry name" value="Nucleotide-diphossugar_trans"/>
</dbReference>
<dbReference type="InterPro" id="IPR050256">
    <property type="entry name" value="Glycosyltransferase_2"/>
</dbReference>
<name>A0ABT9S1P8_9BURK</name>
<keyword evidence="1" id="KW-0472">Membrane</keyword>
<dbReference type="PANTHER" id="PTHR48090:SF7">
    <property type="entry name" value="RFBJ PROTEIN"/>
    <property type="match status" value="1"/>
</dbReference>
<accession>A0ABT9S1P8</accession>
<feature type="transmembrane region" description="Helical" evidence="1">
    <location>
        <begin position="274"/>
        <end position="297"/>
    </location>
</feature>
<keyword evidence="1" id="KW-0812">Transmembrane</keyword>
<evidence type="ECO:0000256" key="1">
    <source>
        <dbReference type="SAM" id="Phobius"/>
    </source>
</evidence>
<keyword evidence="1" id="KW-1133">Transmembrane helix</keyword>
<proteinExistence type="predicted"/>
<feature type="domain" description="Glycosyltransferase 2-like" evidence="2">
    <location>
        <begin position="15"/>
        <end position="170"/>
    </location>
</feature>
<dbReference type="EMBL" id="JAUSRO010000002">
    <property type="protein sequence ID" value="MDP9898273.1"/>
    <property type="molecule type" value="Genomic_DNA"/>
</dbReference>
<keyword evidence="4" id="KW-1185">Reference proteome</keyword>
<feature type="transmembrane region" description="Helical" evidence="1">
    <location>
        <begin position="237"/>
        <end position="262"/>
    </location>
</feature>
<dbReference type="Proteomes" id="UP001226867">
    <property type="component" value="Unassembled WGS sequence"/>
</dbReference>
<dbReference type="SUPFAM" id="SSF53448">
    <property type="entry name" value="Nucleotide-diphospho-sugar transferases"/>
    <property type="match status" value="1"/>
</dbReference>
<evidence type="ECO:0000313" key="3">
    <source>
        <dbReference type="EMBL" id="MDP9898273.1"/>
    </source>
</evidence>
<evidence type="ECO:0000259" key="2">
    <source>
        <dbReference type="Pfam" id="PF00535"/>
    </source>
</evidence>